<proteinExistence type="predicted"/>
<evidence type="ECO:0000313" key="1">
    <source>
        <dbReference type="EMBL" id="EEJ71576.1"/>
    </source>
</evidence>
<keyword evidence="2" id="KW-1185">Reference proteome</keyword>
<dbReference type="EMBL" id="ACGU01000070">
    <property type="protein sequence ID" value="EEJ71576.1"/>
    <property type="molecule type" value="Genomic_DNA"/>
</dbReference>
<sequence length="63" mass="7427">MKLEAELQDSKREGIKQSIKQELKNSIEMMRDGGLSDTFIFDQIKKKHPNTFTDKEIQKLMKK</sequence>
<dbReference type="AlphaFoldDB" id="C2EPK0"/>
<protein>
    <submittedName>
        <fullName evidence="1">Uncharacterized protein</fullName>
    </submittedName>
</protein>
<name>C2EPK0_9LACO</name>
<dbReference type="HOGENOM" id="CLU_2880324_0_0_9"/>
<dbReference type="RefSeq" id="WP_007126091.1">
    <property type="nucleotide sequence ID" value="NZ_AZFO01000006.1"/>
</dbReference>
<reference evidence="1 2" key="1">
    <citation type="submission" date="2009-01" db="EMBL/GenBank/DDBJ databases">
        <authorList>
            <person name="Qin X."/>
            <person name="Bachman B."/>
            <person name="Battles P."/>
            <person name="Bell A."/>
            <person name="Bess C."/>
            <person name="Bickham C."/>
            <person name="Chaboub L."/>
            <person name="Chen D."/>
            <person name="Coyle M."/>
            <person name="Deiros D.R."/>
            <person name="Dinh H."/>
            <person name="Forbes L."/>
            <person name="Fowler G."/>
            <person name="Francisco L."/>
            <person name="Fu Q."/>
            <person name="Gubbala S."/>
            <person name="Hale W."/>
            <person name="Han Y."/>
            <person name="Hemphill L."/>
            <person name="Highlander S.K."/>
            <person name="Hirani K."/>
            <person name="Hogues M."/>
            <person name="Jackson L."/>
            <person name="Jakkamsetti A."/>
            <person name="Javaid M."/>
            <person name="Jiang H."/>
            <person name="Korchina V."/>
            <person name="Kovar C."/>
            <person name="Lara F."/>
            <person name="Lee S."/>
            <person name="Mata R."/>
            <person name="Mathew T."/>
            <person name="Moen C."/>
            <person name="Morales K."/>
            <person name="Munidasa M."/>
            <person name="Nazareth L."/>
            <person name="Ngo R."/>
            <person name="Nguyen L."/>
            <person name="Okwuonu G."/>
            <person name="Ongeri F."/>
            <person name="Patil S."/>
            <person name="Petrosino J."/>
            <person name="Pham C."/>
            <person name="Pham P."/>
            <person name="Pu L.-L."/>
            <person name="Puazo M."/>
            <person name="Raj R."/>
            <person name="Reid J."/>
            <person name="Rouhana J."/>
            <person name="Saada N."/>
            <person name="Shang Y."/>
            <person name="Simmons D."/>
            <person name="Thornton R."/>
            <person name="Warren J."/>
            <person name="Weissenberger G."/>
            <person name="Zhang J."/>
            <person name="Zhang L."/>
            <person name="Zhou C."/>
            <person name="Zhu D."/>
            <person name="Muzny D."/>
            <person name="Worley K."/>
            <person name="Gibbs R."/>
        </authorList>
    </citation>
    <scope>NUCLEOTIDE SEQUENCE [LARGE SCALE GENOMIC DNA]</scope>
    <source>
        <strain evidence="1 2">DSM 16047</strain>
    </source>
</reference>
<dbReference type="Proteomes" id="UP000005583">
    <property type="component" value="Unassembled WGS sequence"/>
</dbReference>
<accession>C2EPK0</accession>
<gene>
    <name evidence="1" type="ORF">HMPREF0548_1596</name>
</gene>
<dbReference type="STRING" id="525365.HMPREF0548_1596"/>
<organism evidence="1 2">
    <name type="scientific">Lactobacillus ultunensis DSM 16047</name>
    <dbReference type="NCBI Taxonomy" id="525365"/>
    <lineage>
        <taxon>Bacteria</taxon>
        <taxon>Bacillati</taxon>
        <taxon>Bacillota</taxon>
        <taxon>Bacilli</taxon>
        <taxon>Lactobacillales</taxon>
        <taxon>Lactobacillaceae</taxon>
        <taxon>Lactobacillus</taxon>
    </lineage>
</organism>
<dbReference type="PATRIC" id="fig|525365.8.peg.1844"/>
<comment type="caution">
    <text evidence="1">The sequence shown here is derived from an EMBL/GenBank/DDBJ whole genome shotgun (WGS) entry which is preliminary data.</text>
</comment>
<evidence type="ECO:0000313" key="2">
    <source>
        <dbReference type="Proteomes" id="UP000005583"/>
    </source>
</evidence>